<dbReference type="GO" id="GO:0005634">
    <property type="term" value="C:nucleus"/>
    <property type="evidence" value="ECO:0007669"/>
    <property type="project" value="TreeGrafter"/>
</dbReference>
<evidence type="ECO:0000256" key="1">
    <source>
        <dbReference type="ARBA" id="ARBA00022694"/>
    </source>
</evidence>
<feature type="region of interest" description="Disordered" evidence="3">
    <location>
        <begin position="1"/>
        <end position="30"/>
    </location>
</feature>
<dbReference type="GO" id="GO:0005737">
    <property type="term" value="C:cytoplasm"/>
    <property type="evidence" value="ECO:0007669"/>
    <property type="project" value="TreeGrafter"/>
</dbReference>
<keyword evidence="1" id="KW-0819">tRNA processing</keyword>
<dbReference type="GO" id="GO:0052717">
    <property type="term" value="F:tRNA-specific adenosine-34 deaminase activity"/>
    <property type="evidence" value="ECO:0007669"/>
    <property type="project" value="TreeGrafter"/>
</dbReference>
<dbReference type="CDD" id="cd01285">
    <property type="entry name" value="nucleoside_deaminase"/>
    <property type="match status" value="1"/>
</dbReference>
<dbReference type="PROSITE" id="PS51747">
    <property type="entry name" value="CYT_DCMP_DEAMINASES_2"/>
    <property type="match status" value="1"/>
</dbReference>
<dbReference type="GO" id="GO:0008033">
    <property type="term" value="P:tRNA processing"/>
    <property type="evidence" value="ECO:0007669"/>
    <property type="project" value="UniProtKB-KW"/>
</dbReference>
<name>A0A8H3FWH8_9LECA</name>
<dbReference type="Proteomes" id="UP000664534">
    <property type="component" value="Unassembled WGS sequence"/>
</dbReference>
<dbReference type="PANTHER" id="PTHR11079:SF156">
    <property type="entry name" value="INACTIVE TRNA-SPECIFIC ADENOSINE DEAMINASE-LIKE PROTEIN 3-RELATED"/>
    <property type="match status" value="1"/>
</dbReference>
<dbReference type="InterPro" id="IPR016193">
    <property type="entry name" value="Cytidine_deaminase-like"/>
</dbReference>
<comment type="caution">
    <text evidence="5">The sequence shown here is derived from an EMBL/GenBank/DDBJ whole genome shotgun (WGS) entry which is preliminary data.</text>
</comment>
<organism evidence="5 6">
    <name type="scientific">Imshaugia aleurites</name>
    <dbReference type="NCBI Taxonomy" id="172621"/>
    <lineage>
        <taxon>Eukaryota</taxon>
        <taxon>Fungi</taxon>
        <taxon>Dikarya</taxon>
        <taxon>Ascomycota</taxon>
        <taxon>Pezizomycotina</taxon>
        <taxon>Lecanoromycetes</taxon>
        <taxon>OSLEUM clade</taxon>
        <taxon>Lecanoromycetidae</taxon>
        <taxon>Lecanorales</taxon>
        <taxon>Lecanorineae</taxon>
        <taxon>Parmeliaceae</taxon>
        <taxon>Imshaugia</taxon>
    </lineage>
</organism>
<sequence length="449" mass="48925">MGSPSSSTINPSRPVNDPLPDAPSSERGHLVSLPTKLESQSSCQTIDVYIATIPPKSTSTVLKLVEAAIRDANAVNLQHLRRLVKPEHLPTGLTRLEETRDDFEAAIGPAVSPKLPGNNHDSETNHYRTAAPLAVNDPTEVRQLPVLHYLVCPTSAISSEDLHTLFSSVVPSVGIHVEPYLRIMPVPLYPPSSEKQAKDWSQVYWPTVYKGGNPFGPHPALVAGALQDVLSRAGRCMSLARRAGKEVSIAAVGEPIGAIVVDRSGDEGASVVAVAGDARWHHVDKHEEQGNGNVTAHAVMRAIGMVARKRRAALRRGLAAERDSDESDLDADRPLTPLESDAYTTSTMASDGYLCLDLELYITHEPCVMCSMAILHSRFARVIFGQRMLRTGGLTAVSQDTSSSGMDNNDHGLGYGLFWRQELNWRHLAWQWVADDDWQPLTSSQDVHV</sequence>
<feature type="domain" description="CMP/dCMP-type deaminase" evidence="4">
    <location>
        <begin position="234"/>
        <end position="396"/>
    </location>
</feature>
<dbReference type="InterPro" id="IPR002125">
    <property type="entry name" value="CMP_dCMP_dom"/>
</dbReference>
<dbReference type="SUPFAM" id="SSF53927">
    <property type="entry name" value="Cytidine deaminase-like"/>
    <property type="match status" value="1"/>
</dbReference>
<dbReference type="PANTHER" id="PTHR11079">
    <property type="entry name" value="CYTOSINE DEAMINASE FAMILY MEMBER"/>
    <property type="match status" value="1"/>
</dbReference>
<evidence type="ECO:0000256" key="2">
    <source>
        <dbReference type="ARBA" id="ARBA00038160"/>
    </source>
</evidence>
<dbReference type="Gene3D" id="3.40.140.10">
    <property type="entry name" value="Cytidine Deaminase, domain 2"/>
    <property type="match status" value="1"/>
</dbReference>
<reference evidence="5" key="1">
    <citation type="submission" date="2021-03" db="EMBL/GenBank/DDBJ databases">
        <authorList>
            <person name="Tagirdzhanova G."/>
        </authorList>
    </citation>
    <scope>NUCLEOTIDE SEQUENCE</scope>
</reference>
<evidence type="ECO:0000313" key="6">
    <source>
        <dbReference type="Proteomes" id="UP000664534"/>
    </source>
</evidence>
<evidence type="ECO:0000259" key="4">
    <source>
        <dbReference type="PROSITE" id="PS51747"/>
    </source>
</evidence>
<evidence type="ECO:0000256" key="3">
    <source>
        <dbReference type="SAM" id="MobiDB-lite"/>
    </source>
</evidence>
<dbReference type="AlphaFoldDB" id="A0A8H3FWH8"/>
<comment type="similarity">
    <text evidence="2">Belongs to the cytidine and deoxycytidylate deaminase family. ADAT3 subfamily.</text>
</comment>
<accession>A0A8H3FWH8</accession>
<feature type="compositionally biased region" description="Polar residues" evidence="3">
    <location>
        <begin position="1"/>
        <end position="13"/>
    </location>
</feature>
<dbReference type="EMBL" id="CAJPDT010000060">
    <property type="protein sequence ID" value="CAF9931320.1"/>
    <property type="molecule type" value="Genomic_DNA"/>
</dbReference>
<dbReference type="Pfam" id="PF00383">
    <property type="entry name" value="dCMP_cyt_deam_1"/>
    <property type="match status" value="1"/>
</dbReference>
<proteinExistence type="inferred from homology"/>
<keyword evidence="6" id="KW-1185">Reference proteome</keyword>
<protein>
    <submittedName>
        <fullName evidence="5">tRNA-specific adenosine deaminase subunit tad3</fullName>
    </submittedName>
</protein>
<evidence type="ECO:0000313" key="5">
    <source>
        <dbReference type="EMBL" id="CAF9931320.1"/>
    </source>
</evidence>
<dbReference type="OrthoDB" id="3180714at2759"/>
<gene>
    <name evidence="5" type="primary">TAD3</name>
    <name evidence="5" type="ORF">IMSHALPRED_008597</name>
</gene>